<comment type="caution">
    <text evidence="6">The sequence shown here is derived from an EMBL/GenBank/DDBJ whole genome shotgun (WGS) entry which is preliminary data.</text>
</comment>
<evidence type="ECO:0000256" key="5">
    <source>
        <dbReference type="SAM" id="MobiDB-lite"/>
    </source>
</evidence>
<sequence length="317" mass="32541">MIVALVATVGASSVAQVSRLTADDAKNNDKLGISVCKLTASDGEAHDYFGWGVAVFEGTIVVGSPGHDNVATDDGAVYVFRDCVQVAKLVANDGANQDYMGESVGISRANIVAGAKWARIDNENQAGAAYVFSATTPTYAQVAKLVASDGGNNDDFGQSVTVYDDAIVVGAKGYAHTGTDKGAAYLFRILPDPTSAPSIAPQTTTAHPAPAALSSPSPSGLPTTPPYVVAVALADIPSHSLTNFRALAATVNVAIGVAHDLPHNLTNFRALAATVVVAIGFAHYSPRNHTNFRAHVATVNVAVGLSQRGSNDLSVGI</sequence>
<dbReference type="PROSITE" id="PS51470">
    <property type="entry name" value="FG_GAP"/>
    <property type="match status" value="1"/>
</dbReference>
<evidence type="ECO:0000256" key="3">
    <source>
        <dbReference type="ARBA" id="ARBA00023180"/>
    </source>
</evidence>
<feature type="repeat" description="FG-GAP" evidence="4">
    <location>
        <begin position="35"/>
        <end position="89"/>
    </location>
</feature>
<gene>
    <name evidence="6" type="ORF">CTAYLR_007047</name>
</gene>
<keyword evidence="1" id="KW-0732">Signal</keyword>
<dbReference type="PANTHER" id="PTHR36220:SF1">
    <property type="entry name" value="GAMMA TUBULIN COMPLEX COMPONENT C-TERMINAL DOMAIN-CONTAINING PROTEIN"/>
    <property type="match status" value="1"/>
</dbReference>
<dbReference type="Proteomes" id="UP001230188">
    <property type="component" value="Unassembled WGS sequence"/>
</dbReference>
<dbReference type="Pfam" id="PF14312">
    <property type="entry name" value="FG-GAP_2"/>
    <property type="match status" value="3"/>
</dbReference>
<reference evidence="6" key="1">
    <citation type="submission" date="2023-01" db="EMBL/GenBank/DDBJ databases">
        <title>Metagenome sequencing of chrysophaentin producing Chrysophaeum taylorii.</title>
        <authorList>
            <person name="Davison J."/>
            <person name="Bewley C."/>
        </authorList>
    </citation>
    <scope>NUCLEOTIDE SEQUENCE</scope>
    <source>
        <strain evidence="6">NIES-1699</strain>
    </source>
</reference>
<evidence type="ECO:0000313" key="6">
    <source>
        <dbReference type="EMBL" id="KAJ8604405.1"/>
    </source>
</evidence>
<name>A0AAD7XPZ6_9STRA</name>
<feature type="compositionally biased region" description="Low complexity" evidence="5">
    <location>
        <begin position="200"/>
        <end position="218"/>
    </location>
</feature>
<organism evidence="6 7">
    <name type="scientific">Chrysophaeum taylorii</name>
    <dbReference type="NCBI Taxonomy" id="2483200"/>
    <lineage>
        <taxon>Eukaryota</taxon>
        <taxon>Sar</taxon>
        <taxon>Stramenopiles</taxon>
        <taxon>Ochrophyta</taxon>
        <taxon>Pelagophyceae</taxon>
        <taxon>Pelagomonadales</taxon>
        <taxon>Pelagomonadaceae</taxon>
        <taxon>Chrysophaeum</taxon>
    </lineage>
</organism>
<feature type="region of interest" description="Disordered" evidence="5">
    <location>
        <begin position="197"/>
        <end position="218"/>
    </location>
</feature>
<dbReference type="InterPro" id="IPR013519">
    <property type="entry name" value="Int_alpha_beta-p"/>
</dbReference>
<keyword evidence="2" id="KW-0677">Repeat</keyword>
<dbReference type="PANTHER" id="PTHR36220">
    <property type="entry name" value="UNNAMED PRODUCT"/>
    <property type="match status" value="1"/>
</dbReference>
<evidence type="ECO:0000313" key="7">
    <source>
        <dbReference type="Proteomes" id="UP001230188"/>
    </source>
</evidence>
<evidence type="ECO:0000256" key="4">
    <source>
        <dbReference type="PROSITE-ProRule" id="PRU00803"/>
    </source>
</evidence>
<protein>
    <submittedName>
        <fullName evidence="6">Uncharacterized protein</fullName>
    </submittedName>
</protein>
<dbReference type="EMBL" id="JAQMWT010000331">
    <property type="protein sequence ID" value="KAJ8604405.1"/>
    <property type="molecule type" value="Genomic_DNA"/>
</dbReference>
<dbReference type="AlphaFoldDB" id="A0AAD7XPZ6"/>
<keyword evidence="3" id="KW-0325">Glycoprotein</keyword>
<dbReference type="Gene3D" id="2.130.10.130">
    <property type="entry name" value="Integrin alpha, N-terminal"/>
    <property type="match status" value="1"/>
</dbReference>
<evidence type="ECO:0000256" key="1">
    <source>
        <dbReference type="ARBA" id="ARBA00022729"/>
    </source>
</evidence>
<accession>A0AAD7XPZ6</accession>
<dbReference type="InterPro" id="IPR013517">
    <property type="entry name" value="FG-GAP"/>
</dbReference>
<proteinExistence type="predicted"/>
<keyword evidence="7" id="KW-1185">Reference proteome</keyword>
<dbReference type="InterPro" id="IPR028994">
    <property type="entry name" value="Integrin_alpha_N"/>
</dbReference>
<evidence type="ECO:0000256" key="2">
    <source>
        <dbReference type="ARBA" id="ARBA00022737"/>
    </source>
</evidence>